<feature type="domain" description="Dystroglycan-type cadherin-like" evidence="2">
    <location>
        <begin position="1851"/>
        <end position="1951"/>
    </location>
</feature>
<keyword evidence="4" id="KW-1185">Reference proteome</keyword>
<dbReference type="InterPro" id="IPR025592">
    <property type="entry name" value="DUF4347"/>
</dbReference>
<feature type="domain" description="Dystroglycan-type cadherin-like" evidence="2">
    <location>
        <begin position="890"/>
        <end position="990"/>
    </location>
</feature>
<dbReference type="SMART" id="SM00736">
    <property type="entry name" value="CADG"/>
    <property type="match status" value="18"/>
</dbReference>
<feature type="domain" description="Dystroglycan-type cadherin-like" evidence="2">
    <location>
        <begin position="2457"/>
        <end position="2557"/>
    </location>
</feature>
<accession>A0ABV7FC56</accession>
<feature type="domain" description="Dystroglycan-type cadherin-like" evidence="2">
    <location>
        <begin position="790"/>
        <end position="889"/>
    </location>
</feature>
<dbReference type="SUPFAM" id="SSF49313">
    <property type="entry name" value="Cadherin-like"/>
    <property type="match status" value="18"/>
</dbReference>
<feature type="region of interest" description="Disordered" evidence="1">
    <location>
        <begin position="2966"/>
        <end position="2999"/>
    </location>
</feature>
<dbReference type="RefSeq" id="WP_378117221.1">
    <property type="nucleotide sequence ID" value="NZ_JBHRTF010000003.1"/>
</dbReference>
<sequence length="2999" mass="308537">MSKLLRPKRPLIETLEPRLLFSATADIAVFDDGSSDAVQLSNAADQLDLTEVYPVSAAPLTEVTAASSAPDILVVVDTAVRDYEMLVDDIRQQYPGNNLQIIYLDAASDGLSQITQQLTQFSELDSLHIISHGASGTIALGSTLLSANNLFTYEEELLAWRSAFSESADILLYGCDVSATQEGQAFVARIAELTGADVAASDDATGHSSLNGDWDLEFAVGEIENSALVSAAAQESWVDTLASNHYINIQGGTSAQSVSSTTGVGQSFLVDNAGATYLVNQISLQMRLEQGAANQDITIQLLDGGWNDATPLASQTFNSNQLDSSFGWQTVNFGDVTLNQSQTYIIKVTTNNADGKVSVAYRSDAWNNSEMIVNGTGNSANDLNILVSYNNGSNQAPVNTVPGAQTTNQNTPLIFSNLYGNRIQVADADAFPNDIEVTLSAGQGSFSLAQTTGLTFTNGDGTSDSNMVFRGSVSEVNAALATITYTPVTNYTGGDTFSITTKDLGLNGGQQDSDNIAITINNVNDAPTVSIAETNYAVDEQTLLNLHATGIVVNDPDGDTLSVTISAPLLYSEITAVVGTTGVIISSGNGSNSLVLTGTSTQLNNLFAGNNGGTLTYRANSDTPAATETLTISASDGSLSANDTATINIIAVNDAPVNTVPAAQVVNEDTSLVFSAANGNQIQIADVDVAAGNLEVVLTITNGTLSLAQTTGLTFNTGDGTGDSTLVFSGSIANINAALATITYAPTANYSGPALLTLTTNDQGNTGSGAALQDVDTVDITVTAVNDTPTLDNPISDQNATEEASFNFTFAANTFSDPDGNTLTYSATLSNGNPLPAWLSFNAATRTFSGLPDDADVGTISIKVTANDGNGASVEDTFDLTVAPVNDDPFVNAAVPNQNATEDSAFTFTFAANTFGDGDVGATFSYTAELASGGVLPAWLNFDSATRTFSGTPTNSDVGTLSIRLIVDDGAGGTASDTFDIVVANTNDAPVVGVGIPDQTATENNLFNYTFPINAFSDPDAGDTLAYSATLADGSGLPAWLTFDSATRTFSGTPSNGDVGTISVRVTADDGEASVNDTFDVVIQNVGSSNLVYETSGPAGNSQIITASTPFFQSFYHDSVGATYTIDSIVLQLVKDPSASAQTITVTLLSGAHNGTVIDSATLSSADISTTLAWKAFDFTNTVLTDNQVYFIKIESSSDDGLVSAAIHNTDVYANGSFHSSTGAADINRDVAFQVSSGINIDPVLQNPIPNQVANEDAAFNFQFAANTFNDADVGDTLTYTATMADGSSLPAWLSFDAATRTFSGTPTNGDVGTISIKVTADDGNGGTPSSDTFDLVISNTNDAPTVANFIPNQSATEDLAFNFTFAANTFSDADAGAILTYSAQLNGGGALPAWLTFDSATRTFSGTPTNADVGTLSIDVIADDGNGGTVTDTFAITVANTNDAPTVANAIADQNATEDSAFNFQFAANTFADADAGAILTYSAQLNGGGALPTWLAFDSATRTFSGTPTNADVGTLSIDVIADDGNGGTVTDTFAITVANTNDAPTVANAIADQNATEDSAYNFQFAANTFADADAGAILTYSAQLNGGGALPAWLTFDSATRTFSGTPTNADVGTLSIDVIADDGNGGTVTDTFAIIVANTNDAPTVANAIFDQNATEDSAFNFQFAADTFTDADAGAILTYSAQLNGGGALPAWLTFDSATRTFSGTPTNADVGTLSIDVIADDGNGGTVTDTFAITVANTNDAPTVANAIADQNATEDSAFNFQFAANTFADADAGAILTYSAQLNGGGALPAWLTFDSATRTFSGTPTNADVGVITIDVIADDGNGGTITDTFAITVANANDAPTVANAIADQNATEDSAFNFQFAANTFADADAGAILTYSAQLNGGGALPAWLTFDSATRTFSGTPTNADVGVITIDVIADDGNGGTVTDTFSITVANTNDAPTVANAIADQNATEDSAFNFQFAANTFTDADAGAILTYSAQLNGGGALPAWLTFDSATRTFSGTPTNSDVGALSIDLIADDGNGGTVTDTFTITVNNLNNSPTLANAIADQNATEDSAFNFQFAANTFADADAGAILTYSAQLNGGGALPAWLIFDSATRTFSGTPTNADVGTLSIDVIADDGNGGTITDTFAIIVANTNDAPTVANTIADQNATEDSAFNFQFAANTFADVDAGAILTYSAQLNGGGALPAWLTFDSATRTFSGTPTNADVGALSIDLIADDGNGGTVTDTFTITVNNLNNPPTLANAIADQNATEDSAFNFQFAANTFADADAGAILTYSAQLNGGGALPAWLTFDSATRTFSGTPTNADVGVITIDVIADDGNGGTVTDTFAITVANTNDAPTVANAIADQNATEDSEFNFQFAANTFADADAGAILTYSAQLNGGGALPAWLTFDSATRTFSGTPVSSDVGTLSIDVIADDGSGGTATDTFTITVNNLNNAPTLANAIADQNATEDSVFNFQFAANTFADADAGAILTYSAQLNGGGALPTWLAFDSATRTFSGTPTNADVGVITIDVIADDGNGGTVTDTFAITVANTNDAPTVANAIADQNATEDSAFNFQFAANTFTDADAGAILTYSAQLNGGGALPAWLTFDSATRTFSGTPTNTDVGVITIDVIADDGNGGTITDIFAITVANTNDAPTVANAIADQNATEDSAFNFQFAANTFADADADAGAILTYSAQLNGGGALPAWLTFDSATRTFSGTPTNSDVGVIVIAVTATDGNGGAATAIFNVTIAEAEPVSPPVITPTDPDTGTPTRPDPIIPPVIPPVVTPPVTSPPDVVPPVNGGNDLGGNPAPEDSTSPTVPPDRPLVVETTDNNTFNPVDDKSARDYERAEELLNRNALPVSSLTASPSLVSLIVPDAGFAPWEAADFDNEVRRIRAQMDDALEEEQDRRALIAGISFSLTTGLLIWSLRAGSLLLAMVSMLPLWRGLDPLPILEQVNKRKRELEQQRKDRKNEDKSAKEVGYLFDHVQQKNKDI</sequence>
<gene>
    <name evidence="3" type="ORF">ACFODX_06350</name>
</gene>
<comment type="caution">
    <text evidence="3">The sequence shown here is derived from an EMBL/GenBank/DDBJ whole genome shotgun (WGS) entry which is preliminary data.</text>
</comment>
<dbReference type="InterPro" id="IPR015919">
    <property type="entry name" value="Cadherin-like_sf"/>
</dbReference>
<feature type="domain" description="Dystroglycan-type cadherin-like" evidence="2">
    <location>
        <begin position="2356"/>
        <end position="2456"/>
    </location>
</feature>
<dbReference type="CDD" id="cd11303">
    <property type="entry name" value="Dystroglycan_repeat"/>
    <property type="match status" value="1"/>
</dbReference>
<dbReference type="InterPro" id="IPR053786">
    <property type="entry name" value="LEPRxLL_CS"/>
</dbReference>
<dbReference type="EMBL" id="JBHRTF010000003">
    <property type="protein sequence ID" value="MFC3115171.1"/>
    <property type="molecule type" value="Genomic_DNA"/>
</dbReference>
<feature type="domain" description="Dystroglycan-type cadherin-like" evidence="2">
    <location>
        <begin position="2255"/>
        <end position="2355"/>
    </location>
</feature>
<dbReference type="NCBIfam" id="NF012211">
    <property type="entry name" value="tand_rpt_95"/>
    <property type="match status" value="1"/>
</dbReference>
<dbReference type="PANTHER" id="PTHR21559:SF21">
    <property type="entry name" value="DYSTROGLYCAN 1"/>
    <property type="match status" value="1"/>
</dbReference>
<feature type="domain" description="Dystroglycan-type cadherin-like" evidence="2">
    <location>
        <begin position="2154"/>
        <end position="2254"/>
    </location>
</feature>
<feature type="domain" description="Dystroglycan-type cadherin-like" evidence="2">
    <location>
        <begin position="1750"/>
        <end position="1850"/>
    </location>
</feature>
<dbReference type="InterPro" id="IPR006644">
    <property type="entry name" value="Cadg"/>
</dbReference>
<reference evidence="4" key="1">
    <citation type="journal article" date="2019" name="Int. J. Syst. Evol. Microbiol.">
        <title>The Global Catalogue of Microorganisms (GCM) 10K type strain sequencing project: providing services to taxonomists for standard genome sequencing and annotation.</title>
        <authorList>
            <consortium name="The Broad Institute Genomics Platform"/>
            <consortium name="The Broad Institute Genome Sequencing Center for Infectious Disease"/>
            <person name="Wu L."/>
            <person name="Ma J."/>
        </authorList>
    </citation>
    <scope>NUCLEOTIDE SEQUENCE [LARGE SCALE GENOMIC DNA]</scope>
    <source>
        <strain evidence="4">KCTC 52237</strain>
    </source>
</reference>
<feature type="domain" description="Dystroglycan-type cadherin-like" evidence="2">
    <location>
        <begin position="2053"/>
        <end position="2153"/>
    </location>
</feature>
<feature type="domain" description="Dystroglycan-type cadherin-like" evidence="2">
    <location>
        <begin position="1346"/>
        <end position="1446"/>
    </location>
</feature>
<dbReference type="Pfam" id="PF14252">
    <property type="entry name" value="DUF4347"/>
    <property type="match status" value="1"/>
</dbReference>
<evidence type="ECO:0000256" key="1">
    <source>
        <dbReference type="SAM" id="MobiDB-lite"/>
    </source>
</evidence>
<feature type="domain" description="Dystroglycan-type cadherin-like" evidence="2">
    <location>
        <begin position="1447"/>
        <end position="1547"/>
    </location>
</feature>
<evidence type="ECO:0000313" key="3">
    <source>
        <dbReference type="EMBL" id="MFC3115171.1"/>
    </source>
</evidence>
<evidence type="ECO:0000313" key="4">
    <source>
        <dbReference type="Proteomes" id="UP001595555"/>
    </source>
</evidence>
<organism evidence="3 4">
    <name type="scientific">Cellvibrio fontiphilus</name>
    <dbReference type="NCBI Taxonomy" id="1815559"/>
    <lineage>
        <taxon>Bacteria</taxon>
        <taxon>Pseudomonadati</taxon>
        <taxon>Pseudomonadota</taxon>
        <taxon>Gammaproteobacteria</taxon>
        <taxon>Cellvibrionales</taxon>
        <taxon>Cellvibrionaceae</taxon>
        <taxon>Cellvibrio</taxon>
    </lineage>
</organism>
<feature type="domain" description="Dystroglycan-type cadherin-like" evidence="2">
    <location>
        <begin position="1244"/>
        <end position="1345"/>
    </location>
</feature>
<dbReference type="Pfam" id="PF05345">
    <property type="entry name" value="He_PIG"/>
    <property type="match status" value="18"/>
</dbReference>
<feature type="domain" description="Dystroglycan-type cadherin-like" evidence="2">
    <location>
        <begin position="1649"/>
        <end position="1749"/>
    </location>
</feature>
<dbReference type="InterPro" id="IPR013783">
    <property type="entry name" value="Ig-like_fold"/>
</dbReference>
<name>A0ABV7FC56_9GAMM</name>
<dbReference type="PANTHER" id="PTHR21559">
    <property type="entry name" value="DYSTROGLYCAN-RELATED"/>
    <property type="match status" value="1"/>
</dbReference>
<dbReference type="Gene3D" id="2.60.40.10">
    <property type="entry name" value="Immunoglobulins"/>
    <property type="match status" value="18"/>
</dbReference>
<feature type="region of interest" description="Disordered" evidence="1">
    <location>
        <begin position="2760"/>
        <end position="2847"/>
    </location>
</feature>
<evidence type="ECO:0000259" key="2">
    <source>
        <dbReference type="SMART" id="SM00736"/>
    </source>
</evidence>
<feature type="compositionally biased region" description="Pro residues" evidence="1">
    <location>
        <begin position="2777"/>
        <end position="2801"/>
    </location>
</feature>
<feature type="compositionally biased region" description="Low complexity" evidence="1">
    <location>
        <begin position="2766"/>
        <end position="2776"/>
    </location>
</feature>
<feature type="domain" description="Dystroglycan-type cadherin-like" evidence="2">
    <location>
        <begin position="991"/>
        <end position="1090"/>
    </location>
</feature>
<feature type="domain" description="Dystroglycan-type cadherin-like" evidence="2">
    <location>
        <begin position="1548"/>
        <end position="1648"/>
    </location>
</feature>
<feature type="domain" description="Dystroglycan-type cadherin-like" evidence="2">
    <location>
        <begin position="1952"/>
        <end position="2052"/>
    </location>
</feature>
<proteinExistence type="predicted"/>
<feature type="domain" description="Dystroglycan-type cadherin-like" evidence="2">
    <location>
        <begin position="2558"/>
        <end position="2658"/>
    </location>
</feature>
<protein>
    <submittedName>
        <fullName evidence="3">Ig domain-containing protein</fullName>
    </submittedName>
</protein>
<dbReference type="Proteomes" id="UP001595555">
    <property type="component" value="Unassembled WGS sequence"/>
</dbReference>
<feature type="compositionally biased region" description="Basic and acidic residues" evidence="1">
    <location>
        <begin position="2966"/>
        <end position="2983"/>
    </location>
</feature>
<feature type="domain" description="Dystroglycan-type cadherin-like" evidence="2">
    <location>
        <begin position="2659"/>
        <end position="2761"/>
    </location>
</feature>
<dbReference type="NCBIfam" id="NF012209">
    <property type="entry name" value="LEPR-8K"/>
    <property type="match status" value="1"/>
</dbReference>